<dbReference type="InterPro" id="IPR012337">
    <property type="entry name" value="RNaseH-like_sf"/>
</dbReference>
<evidence type="ECO:0000259" key="1">
    <source>
        <dbReference type="Pfam" id="PF13456"/>
    </source>
</evidence>
<dbReference type="CDD" id="cd06222">
    <property type="entry name" value="RNase_H_like"/>
    <property type="match status" value="1"/>
</dbReference>
<reference evidence="2" key="1">
    <citation type="journal article" date="2019" name="BMC Genomics">
        <title>A new reference genome for Sorghum bicolor reveals high levels of sequence similarity between sweet and grain genotypes: implications for the genetics of sugar metabolism.</title>
        <authorList>
            <person name="Cooper E.A."/>
            <person name="Brenton Z.W."/>
            <person name="Flinn B.S."/>
            <person name="Jenkins J."/>
            <person name="Shu S."/>
            <person name="Flowers D."/>
            <person name="Luo F."/>
            <person name="Wang Y."/>
            <person name="Xia P."/>
            <person name="Barry K."/>
            <person name="Daum C."/>
            <person name="Lipzen A."/>
            <person name="Yoshinaga Y."/>
            <person name="Schmutz J."/>
            <person name="Saski C."/>
            <person name="Vermerris W."/>
            <person name="Kresovich S."/>
        </authorList>
    </citation>
    <scope>NUCLEOTIDE SEQUENCE</scope>
</reference>
<dbReference type="EMBL" id="CM027680">
    <property type="protein sequence ID" value="KAG0546680.1"/>
    <property type="molecule type" value="Genomic_DNA"/>
</dbReference>
<reference evidence="2" key="2">
    <citation type="submission" date="2020-10" db="EMBL/GenBank/DDBJ databases">
        <authorList>
            <person name="Cooper E.A."/>
            <person name="Brenton Z.W."/>
            <person name="Flinn B.S."/>
            <person name="Jenkins J."/>
            <person name="Shu S."/>
            <person name="Flowers D."/>
            <person name="Luo F."/>
            <person name="Wang Y."/>
            <person name="Xia P."/>
            <person name="Barry K."/>
            <person name="Daum C."/>
            <person name="Lipzen A."/>
            <person name="Yoshinaga Y."/>
            <person name="Schmutz J."/>
            <person name="Saski C."/>
            <person name="Vermerris W."/>
            <person name="Kresovich S."/>
        </authorList>
    </citation>
    <scope>NUCLEOTIDE SEQUENCE</scope>
</reference>
<dbReference type="Gene3D" id="3.30.420.10">
    <property type="entry name" value="Ribonuclease H-like superfamily/Ribonuclease H"/>
    <property type="match status" value="1"/>
</dbReference>
<evidence type="ECO:0000313" key="2">
    <source>
        <dbReference type="EMBL" id="KAG0546680.1"/>
    </source>
</evidence>
<gene>
    <name evidence="2" type="ORF">BDA96_01G014900</name>
</gene>
<dbReference type="Pfam" id="PF13456">
    <property type="entry name" value="RVT_3"/>
    <property type="match status" value="1"/>
</dbReference>
<dbReference type="PANTHER" id="PTHR47074:SF11">
    <property type="entry name" value="REVERSE TRANSCRIPTASE-LIKE PROTEIN"/>
    <property type="match status" value="1"/>
</dbReference>
<protein>
    <recommendedName>
        <fullName evidence="1">RNase H type-1 domain-containing protein</fullName>
    </recommendedName>
</protein>
<evidence type="ECO:0000313" key="3">
    <source>
        <dbReference type="Proteomes" id="UP000807115"/>
    </source>
</evidence>
<name>A0A921RVH0_SORBI</name>
<dbReference type="SUPFAM" id="SSF53098">
    <property type="entry name" value="Ribonuclease H-like"/>
    <property type="match status" value="1"/>
</dbReference>
<comment type="caution">
    <text evidence="2">The sequence shown here is derived from an EMBL/GenBank/DDBJ whole genome shotgun (WGS) entry which is preliminary data.</text>
</comment>
<proteinExistence type="predicted"/>
<accession>A0A921RVH0</accession>
<feature type="domain" description="RNase H type-1" evidence="1">
    <location>
        <begin position="82"/>
        <end position="150"/>
    </location>
</feature>
<dbReference type="PANTHER" id="PTHR47074">
    <property type="entry name" value="BNAC02G40300D PROTEIN"/>
    <property type="match status" value="1"/>
</dbReference>
<dbReference type="InterPro" id="IPR052929">
    <property type="entry name" value="RNase_H-like_EbsB-rel"/>
</dbReference>
<dbReference type="AlphaFoldDB" id="A0A921RVH0"/>
<dbReference type="GO" id="GO:0003676">
    <property type="term" value="F:nucleic acid binding"/>
    <property type="evidence" value="ECO:0007669"/>
    <property type="project" value="InterPro"/>
</dbReference>
<dbReference type="InterPro" id="IPR044730">
    <property type="entry name" value="RNase_H-like_dom_plant"/>
</dbReference>
<dbReference type="GO" id="GO:0004523">
    <property type="term" value="F:RNA-DNA hybrid ribonuclease activity"/>
    <property type="evidence" value="ECO:0007669"/>
    <property type="project" value="InterPro"/>
</dbReference>
<sequence>MLVQCKSGIENIDLIIQMEQSVCQKILILLWVWWSARDKANRGEKMAYEAEICSSIMYHLRVSRQHFKGSWIPPSEEFYKINVDASFHVNDGHGGWGFVIRNHEGTAVQTGAESLRRIFTRRTLATIWSVERAIQLGMNRIILEMDATILGDAFRTTT</sequence>
<dbReference type="InterPro" id="IPR002156">
    <property type="entry name" value="RNaseH_domain"/>
</dbReference>
<organism evidence="2 3">
    <name type="scientific">Sorghum bicolor</name>
    <name type="common">Sorghum</name>
    <name type="synonym">Sorghum vulgare</name>
    <dbReference type="NCBI Taxonomy" id="4558"/>
    <lineage>
        <taxon>Eukaryota</taxon>
        <taxon>Viridiplantae</taxon>
        <taxon>Streptophyta</taxon>
        <taxon>Embryophyta</taxon>
        <taxon>Tracheophyta</taxon>
        <taxon>Spermatophyta</taxon>
        <taxon>Magnoliopsida</taxon>
        <taxon>Liliopsida</taxon>
        <taxon>Poales</taxon>
        <taxon>Poaceae</taxon>
        <taxon>PACMAD clade</taxon>
        <taxon>Panicoideae</taxon>
        <taxon>Andropogonodae</taxon>
        <taxon>Andropogoneae</taxon>
        <taxon>Sorghinae</taxon>
        <taxon>Sorghum</taxon>
    </lineage>
</organism>
<dbReference type="InterPro" id="IPR036397">
    <property type="entry name" value="RNaseH_sf"/>
</dbReference>
<dbReference type="Proteomes" id="UP000807115">
    <property type="component" value="Chromosome 1"/>
</dbReference>